<evidence type="ECO:0000259" key="8">
    <source>
        <dbReference type="Pfam" id="PF15864"/>
    </source>
</evidence>
<name>D5CNE3_SIDLE</name>
<evidence type="ECO:0000259" key="7">
    <source>
        <dbReference type="Pfam" id="PF11846"/>
    </source>
</evidence>
<sequence>MLNKTPSSPFGLAHISLAFVGLMWVLPFLYYYHAYPITTFYQEWGAGLLGLCAMPLLLTARYWQAPEVPRIVMLPIGLMLLLMVQFAVGRITHFDHLLLLSLYFLFAALLIMLGQRLRVEIGLPVLVTVLALFLLVGAELNTLVGILQQYRWNTFLNSVVTVKTSSAVYGNLAQPNHYANYIALGLISLGLLQLKLSMRMWQTVLLAVPMLFVMALSGSRSSWLYLLFATGLSFLLQRRDQTLRPILQYCLAILLGFGLMQLVVQIPWLEGSTGTVTTAERLFGDNASGSIRVHLWREAALIFAEFPLLGAGFGQFAFQHLQLAVSMHNPAINGLYNNAHNLVMQIAAEAGLAGVAILFSSLGLWFWQSVVRETQFTLYHWWGYAILAVLGIHSLLEYPLWYLYFIGVAAVMLGIFDTTSYRLELRNLGRVSVAMMLVLGALSLIQAIQGYKHLESALALRGMAAKDRSYVQRTRDELMAADQYMLLSSYAELFIANMMEPSADHLKEKLELNERALSFIPVAPVVYHQALLLALSGRMDEAKAQMERAIWAYPSDYVAARSELEAMVRSDSSRYSALLEFATQKYEEYRRAAVPAK</sequence>
<feature type="transmembrane region" description="Helical" evidence="5">
    <location>
        <begin position="203"/>
        <end position="226"/>
    </location>
</feature>
<dbReference type="KEGG" id="slt:Slit_2615"/>
<feature type="domain" description="Virulence factor membrane-bound polymerase C-terminal" evidence="7">
    <location>
        <begin position="381"/>
        <end position="560"/>
    </location>
</feature>
<dbReference type="GO" id="GO:0016020">
    <property type="term" value="C:membrane"/>
    <property type="evidence" value="ECO:0007669"/>
    <property type="project" value="UniProtKB-SubCell"/>
</dbReference>
<evidence type="ECO:0000256" key="1">
    <source>
        <dbReference type="ARBA" id="ARBA00004141"/>
    </source>
</evidence>
<dbReference type="OrthoDB" id="4448at2"/>
<organism evidence="9 10">
    <name type="scientific">Sideroxydans lithotrophicus (strain ES-1)</name>
    <dbReference type="NCBI Taxonomy" id="580332"/>
    <lineage>
        <taxon>Bacteria</taxon>
        <taxon>Pseudomonadati</taxon>
        <taxon>Pseudomonadota</taxon>
        <taxon>Betaproteobacteria</taxon>
        <taxon>Nitrosomonadales</taxon>
        <taxon>Gallionellaceae</taxon>
        <taxon>Sideroxydans</taxon>
    </lineage>
</organism>
<feature type="domain" description="O-antigen ligase-related" evidence="6">
    <location>
        <begin position="206"/>
        <end position="359"/>
    </location>
</feature>
<feature type="transmembrane region" description="Helical" evidence="5">
    <location>
        <begin position="178"/>
        <end position="196"/>
    </location>
</feature>
<keyword evidence="3 5" id="KW-1133">Transmembrane helix</keyword>
<dbReference type="PANTHER" id="PTHR37422">
    <property type="entry name" value="TEICHURONIC ACID BIOSYNTHESIS PROTEIN TUAE"/>
    <property type="match status" value="1"/>
</dbReference>
<reference evidence="9 10" key="1">
    <citation type="submission" date="2010-03" db="EMBL/GenBank/DDBJ databases">
        <title>Complete sequence of Sideroxydans lithotrophicus ES-1.</title>
        <authorList>
            <consortium name="US DOE Joint Genome Institute"/>
            <person name="Lucas S."/>
            <person name="Copeland A."/>
            <person name="Lapidus A."/>
            <person name="Cheng J.-F."/>
            <person name="Bruce D."/>
            <person name="Goodwin L."/>
            <person name="Pitluck S."/>
            <person name="Munk A.C."/>
            <person name="Detter J.C."/>
            <person name="Han C."/>
            <person name="Tapia R."/>
            <person name="Larimer F."/>
            <person name="Land M."/>
            <person name="Hauser L."/>
            <person name="Kyrpides N."/>
            <person name="Ivanova N."/>
            <person name="Emerson D."/>
            <person name="Woyke T."/>
        </authorList>
    </citation>
    <scope>NUCLEOTIDE SEQUENCE [LARGE SCALE GENOMIC DNA]</scope>
    <source>
        <strain evidence="9 10">ES-1</strain>
    </source>
</reference>
<evidence type="ECO:0000256" key="5">
    <source>
        <dbReference type="SAM" id="Phobius"/>
    </source>
</evidence>
<dbReference type="HOGENOM" id="CLU_031791_1_0_4"/>
<keyword evidence="4 5" id="KW-0472">Membrane</keyword>
<feature type="transmembrane region" description="Helical" evidence="5">
    <location>
        <begin position="342"/>
        <end position="367"/>
    </location>
</feature>
<proteinExistence type="predicted"/>
<evidence type="ECO:0000313" key="9">
    <source>
        <dbReference type="EMBL" id="ADE12840.1"/>
    </source>
</evidence>
<feature type="transmembrane region" description="Helical" evidence="5">
    <location>
        <begin position="12"/>
        <end position="32"/>
    </location>
</feature>
<feature type="transmembrane region" description="Helical" evidence="5">
    <location>
        <begin position="402"/>
        <end position="419"/>
    </location>
</feature>
<dbReference type="Pfam" id="PF15864">
    <property type="entry name" value="PglL_A"/>
    <property type="match status" value="1"/>
</dbReference>
<evidence type="ECO:0000313" key="10">
    <source>
        <dbReference type="Proteomes" id="UP000001625"/>
    </source>
</evidence>
<keyword evidence="2 5" id="KW-0812">Transmembrane</keyword>
<feature type="domain" description="Protein glycosylation ligase" evidence="8">
    <location>
        <begin position="168"/>
        <end position="192"/>
    </location>
</feature>
<feature type="transmembrane region" description="Helical" evidence="5">
    <location>
        <begin position="246"/>
        <end position="264"/>
    </location>
</feature>
<gene>
    <name evidence="9" type="ordered locus">Slit_2615</name>
</gene>
<protein>
    <submittedName>
        <fullName evidence="9">O-antigen polymerase</fullName>
    </submittedName>
</protein>
<evidence type="ECO:0000259" key="6">
    <source>
        <dbReference type="Pfam" id="PF04932"/>
    </source>
</evidence>
<dbReference type="Pfam" id="PF11846">
    <property type="entry name" value="Wzy_C_2"/>
    <property type="match status" value="1"/>
</dbReference>
<keyword evidence="10" id="KW-1185">Reference proteome</keyword>
<feature type="transmembrane region" description="Helical" evidence="5">
    <location>
        <begin position="125"/>
        <end position="147"/>
    </location>
</feature>
<dbReference type="STRING" id="580332.Slit_2615"/>
<feature type="transmembrane region" description="Helical" evidence="5">
    <location>
        <begin position="70"/>
        <end position="88"/>
    </location>
</feature>
<feature type="transmembrane region" description="Helical" evidence="5">
    <location>
        <begin position="431"/>
        <end position="451"/>
    </location>
</feature>
<dbReference type="InterPro" id="IPR007016">
    <property type="entry name" value="O-antigen_ligase-rel_domated"/>
</dbReference>
<evidence type="ECO:0000256" key="2">
    <source>
        <dbReference type="ARBA" id="ARBA00022692"/>
    </source>
</evidence>
<evidence type="ECO:0000256" key="3">
    <source>
        <dbReference type="ARBA" id="ARBA00022989"/>
    </source>
</evidence>
<comment type="subcellular location">
    <subcellularLocation>
        <location evidence="1">Membrane</location>
        <topology evidence="1">Multi-pass membrane protein</topology>
    </subcellularLocation>
</comment>
<dbReference type="eggNOG" id="COG3307">
    <property type="taxonomic scope" value="Bacteria"/>
</dbReference>
<dbReference type="InterPro" id="IPR031726">
    <property type="entry name" value="PglL_A"/>
</dbReference>
<accession>D5CNE3</accession>
<evidence type="ECO:0000256" key="4">
    <source>
        <dbReference type="ARBA" id="ARBA00023136"/>
    </source>
</evidence>
<feature type="transmembrane region" description="Helical" evidence="5">
    <location>
        <begin position="94"/>
        <end position="113"/>
    </location>
</feature>
<feature type="transmembrane region" description="Helical" evidence="5">
    <location>
        <begin position="44"/>
        <end position="63"/>
    </location>
</feature>
<feature type="transmembrane region" description="Helical" evidence="5">
    <location>
        <begin position="379"/>
        <end position="396"/>
    </location>
</feature>
<dbReference type="PANTHER" id="PTHR37422:SF13">
    <property type="entry name" value="LIPOPOLYSACCHARIDE BIOSYNTHESIS PROTEIN PA4999-RELATED"/>
    <property type="match status" value="1"/>
</dbReference>
<dbReference type="Proteomes" id="UP000001625">
    <property type="component" value="Chromosome"/>
</dbReference>
<dbReference type="AlphaFoldDB" id="D5CNE3"/>
<dbReference type="InterPro" id="IPR021797">
    <property type="entry name" value="Wzy_C_2"/>
</dbReference>
<dbReference type="EMBL" id="CP001965">
    <property type="protein sequence ID" value="ADE12840.1"/>
    <property type="molecule type" value="Genomic_DNA"/>
</dbReference>
<dbReference type="Pfam" id="PF04932">
    <property type="entry name" value="Wzy_C"/>
    <property type="match status" value="1"/>
</dbReference>
<dbReference type="InterPro" id="IPR051533">
    <property type="entry name" value="WaaL-like"/>
</dbReference>